<dbReference type="AlphaFoldDB" id="I7K868"/>
<sequence>MKVGRNDPCPCGSGKKYKKCCIDKINPEVSFNNFRNFLFDFWSYKEVKEMSNEEIIEKLQSIGIMFNKEIFLKDIEKYYSAEQISENWFNIFNVTAKGRDEDFPFFAAWVLWERLAPENVLSMEQMADLIEEGYQYLNDNKSILACDKWLKVWEGIKYRIRKDFNTLEYLDKAYCGSFDIRYFCQELESELYNAGIDDPKYFEIRIKYCKEFLHYFQNEDEELIHQIRRAIIESLVRLNKLEEAKNECEKLILDFPKNPWSYIAYGDVYCLHKSEIYDAVKAIELYQKGLSVATGKEEKEIIKERLKNLGKYNY</sequence>
<dbReference type="Gene3D" id="1.25.40.10">
    <property type="entry name" value="Tetratricopeptide repeat domain"/>
    <property type="match status" value="1"/>
</dbReference>
<accession>I7K868</accession>
<evidence type="ECO:0008006" key="3">
    <source>
        <dbReference type="Google" id="ProtNLM"/>
    </source>
</evidence>
<gene>
    <name evidence="1" type="ORF">CAAU_1655</name>
</gene>
<comment type="caution">
    <text evidence="1">The sequence shown here is derived from an EMBL/GenBank/DDBJ whole genome shotgun (WGS) entry which is preliminary data.</text>
</comment>
<dbReference type="Pfam" id="PF02810">
    <property type="entry name" value="SEC-C"/>
    <property type="match status" value="1"/>
</dbReference>
<evidence type="ECO:0000313" key="2">
    <source>
        <dbReference type="Proteomes" id="UP000007652"/>
    </source>
</evidence>
<dbReference type="InterPro" id="IPR004027">
    <property type="entry name" value="SEC_C_motif"/>
</dbReference>
<dbReference type="EMBL" id="CAKP01000083">
    <property type="protein sequence ID" value="CCJ33739.1"/>
    <property type="molecule type" value="Genomic_DNA"/>
</dbReference>
<evidence type="ECO:0000313" key="1">
    <source>
        <dbReference type="EMBL" id="CCJ33739.1"/>
    </source>
</evidence>
<keyword evidence="2" id="KW-1185">Reference proteome</keyword>
<proteinExistence type="predicted"/>
<dbReference type="eggNOG" id="COG3012">
    <property type="taxonomic scope" value="Bacteria"/>
</dbReference>
<reference evidence="1 2" key="1">
    <citation type="journal article" date="2011" name="J. Bacteriol.">
        <title>Draft genome sequence of Caloramator australicus strain RC3T, a thermoanaerobe from the Great Artesian Basin of Australia.</title>
        <authorList>
            <person name="Ogg C.D."/>
            <person name="Patel B.K.C."/>
        </authorList>
    </citation>
    <scope>NUCLEOTIDE SEQUENCE [LARGE SCALE GENOMIC DNA]</scope>
    <source>
        <strain evidence="1 2">RC3</strain>
    </source>
</reference>
<dbReference type="Gene3D" id="3.10.450.50">
    <property type="match status" value="1"/>
</dbReference>
<dbReference type="InterPro" id="IPR011990">
    <property type="entry name" value="TPR-like_helical_dom_sf"/>
</dbReference>
<dbReference type="STRING" id="857293.CAAU_1655"/>
<dbReference type="Proteomes" id="UP000007652">
    <property type="component" value="Unassembled WGS sequence"/>
</dbReference>
<organism evidence="1 2">
    <name type="scientific">Caloramator australicus RC3</name>
    <dbReference type="NCBI Taxonomy" id="857293"/>
    <lineage>
        <taxon>Bacteria</taxon>
        <taxon>Bacillati</taxon>
        <taxon>Bacillota</taxon>
        <taxon>Clostridia</taxon>
        <taxon>Eubacteriales</taxon>
        <taxon>Clostridiaceae</taxon>
        <taxon>Caloramator</taxon>
    </lineage>
</organism>
<protein>
    <recommendedName>
        <fullName evidence="3">SEC-C motif domain protein</fullName>
    </recommendedName>
</protein>
<dbReference type="SUPFAM" id="SSF103642">
    <property type="entry name" value="Sec-C motif"/>
    <property type="match status" value="1"/>
</dbReference>
<name>I7K868_9CLOT</name>